<accession>A0ACC0C4V0</accession>
<proteinExistence type="predicted"/>
<comment type="caution">
    <text evidence="1">The sequence shown here is derived from an EMBL/GenBank/DDBJ whole genome shotgun (WGS) entry which is preliminary data.</text>
</comment>
<dbReference type="Proteomes" id="UP001060085">
    <property type="component" value="Linkage Group LG01"/>
</dbReference>
<sequence>MAMASSSASGSKCGQEFDERPHVLAVDDSLVDRKLIERLLTSSAYKVTTAENGQRALEFLGLGEGKCTTHTVSSNGFYTYYFFFLPHKKKKEVLGRRSSRIYAEATQTSRCEEIEMSYGESKPTMQWKAVHWEVKGRMHILEENSEKIDRKS</sequence>
<name>A0ACC0C4V0_CATRO</name>
<protein>
    <submittedName>
        <fullName evidence="1">Uncharacterized protein</fullName>
    </submittedName>
</protein>
<dbReference type="EMBL" id="CM044701">
    <property type="protein sequence ID" value="KAI5679818.1"/>
    <property type="molecule type" value="Genomic_DNA"/>
</dbReference>
<organism evidence="1 2">
    <name type="scientific">Catharanthus roseus</name>
    <name type="common">Madagascar periwinkle</name>
    <name type="synonym">Vinca rosea</name>
    <dbReference type="NCBI Taxonomy" id="4058"/>
    <lineage>
        <taxon>Eukaryota</taxon>
        <taxon>Viridiplantae</taxon>
        <taxon>Streptophyta</taxon>
        <taxon>Embryophyta</taxon>
        <taxon>Tracheophyta</taxon>
        <taxon>Spermatophyta</taxon>
        <taxon>Magnoliopsida</taxon>
        <taxon>eudicotyledons</taxon>
        <taxon>Gunneridae</taxon>
        <taxon>Pentapetalae</taxon>
        <taxon>asterids</taxon>
        <taxon>lamiids</taxon>
        <taxon>Gentianales</taxon>
        <taxon>Apocynaceae</taxon>
        <taxon>Rauvolfioideae</taxon>
        <taxon>Vinceae</taxon>
        <taxon>Catharanthinae</taxon>
        <taxon>Catharanthus</taxon>
    </lineage>
</organism>
<keyword evidence="2" id="KW-1185">Reference proteome</keyword>
<gene>
    <name evidence="1" type="ORF">M9H77_01045</name>
</gene>
<evidence type="ECO:0000313" key="1">
    <source>
        <dbReference type="EMBL" id="KAI5679818.1"/>
    </source>
</evidence>
<evidence type="ECO:0000313" key="2">
    <source>
        <dbReference type="Proteomes" id="UP001060085"/>
    </source>
</evidence>
<reference evidence="2" key="1">
    <citation type="journal article" date="2023" name="Nat. Plants">
        <title>Single-cell RNA sequencing provides a high-resolution roadmap for understanding the multicellular compartmentation of specialized metabolism.</title>
        <authorList>
            <person name="Sun S."/>
            <person name="Shen X."/>
            <person name="Li Y."/>
            <person name="Li Y."/>
            <person name="Wang S."/>
            <person name="Li R."/>
            <person name="Zhang H."/>
            <person name="Shen G."/>
            <person name="Guo B."/>
            <person name="Wei J."/>
            <person name="Xu J."/>
            <person name="St-Pierre B."/>
            <person name="Chen S."/>
            <person name="Sun C."/>
        </authorList>
    </citation>
    <scope>NUCLEOTIDE SEQUENCE [LARGE SCALE GENOMIC DNA]</scope>
</reference>